<feature type="transmembrane region" description="Helical" evidence="8">
    <location>
        <begin position="221"/>
        <end position="245"/>
    </location>
</feature>
<dbReference type="CDD" id="cd09630">
    <property type="entry name" value="CDH_like_cytochrome"/>
    <property type="match status" value="1"/>
</dbReference>
<feature type="region of interest" description="Disordered" evidence="7">
    <location>
        <begin position="383"/>
        <end position="404"/>
    </location>
</feature>
<accession>A0A086T6G8</accession>
<gene>
    <name evidence="11" type="ORF">ACRE_042870</name>
</gene>
<keyword evidence="12" id="KW-1185">Reference proteome</keyword>
<keyword evidence="2" id="KW-0813">Transport</keyword>
<feature type="transmembrane region" description="Helical" evidence="8">
    <location>
        <begin position="352"/>
        <end position="376"/>
    </location>
</feature>
<keyword evidence="6 8" id="KW-0472">Membrane</keyword>
<evidence type="ECO:0000313" key="11">
    <source>
        <dbReference type="EMBL" id="KFH44950.1"/>
    </source>
</evidence>
<dbReference type="STRING" id="857340.A0A086T6G8"/>
<evidence type="ECO:0000256" key="6">
    <source>
        <dbReference type="ARBA" id="ARBA00023136"/>
    </source>
</evidence>
<evidence type="ECO:0000256" key="1">
    <source>
        <dbReference type="ARBA" id="ARBA00004370"/>
    </source>
</evidence>
<dbReference type="OrthoDB" id="19261at2759"/>
<evidence type="ECO:0000313" key="12">
    <source>
        <dbReference type="Proteomes" id="UP000029964"/>
    </source>
</evidence>
<dbReference type="HOGENOM" id="CLU_031471_1_0_1"/>
<keyword evidence="9" id="KW-0732">Signal</keyword>
<feature type="transmembrane region" description="Helical" evidence="8">
    <location>
        <begin position="257"/>
        <end position="274"/>
    </location>
</feature>
<keyword evidence="3 8" id="KW-0812">Transmembrane</keyword>
<evidence type="ECO:0000259" key="10">
    <source>
        <dbReference type="SMART" id="SM00665"/>
    </source>
</evidence>
<comment type="subcellular location">
    <subcellularLocation>
        <location evidence="1">Membrane</location>
    </subcellularLocation>
</comment>
<evidence type="ECO:0000256" key="3">
    <source>
        <dbReference type="ARBA" id="ARBA00022692"/>
    </source>
</evidence>
<dbReference type="PANTHER" id="PTHR47797">
    <property type="entry name" value="DEHYDROGENASE, PUTATIVE (AFU_ORTHOLOGUE AFUA_8G05805)-RELATED"/>
    <property type="match status" value="1"/>
</dbReference>
<feature type="chain" id="PRO_5001815428" description="Cytochrome b561 domain-containing protein" evidence="9">
    <location>
        <begin position="23"/>
        <end position="438"/>
    </location>
</feature>
<dbReference type="InterPro" id="IPR006593">
    <property type="entry name" value="Cyt_b561/ferric_Rdtase_TM"/>
</dbReference>
<evidence type="ECO:0000256" key="8">
    <source>
        <dbReference type="SAM" id="Phobius"/>
    </source>
</evidence>
<dbReference type="SUPFAM" id="SSF49344">
    <property type="entry name" value="CBD9-like"/>
    <property type="match status" value="1"/>
</dbReference>
<dbReference type="Gene3D" id="1.20.120.1770">
    <property type="match status" value="1"/>
</dbReference>
<dbReference type="SMART" id="SM00665">
    <property type="entry name" value="B561"/>
    <property type="match status" value="1"/>
</dbReference>
<organism evidence="11 12">
    <name type="scientific">Hapsidospora chrysogenum (strain ATCC 11550 / CBS 779.69 / DSM 880 / IAM 14645 / JCM 23072 / IMI 49137)</name>
    <name type="common">Acremonium chrysogenum</name>
    <dbReference type="NCBI Taxonomy" id="857340"/>
    <lineage>
        <taxon>Eukaryota</taxon>
        <taxon>Fungi</taxon>
        <taxon>Dikarya</taxon>
        <taxon>Ascomycota</taxon>
        <taxon>Pezizomycotina</taxon>
        <taxon>Sordariomycetes</taxon>
        <taxon>Hypocreomycetidae</taxon>
        <taxon>Hypocreales</taxon>
        <taxon>Bionectriaceae</taxon>
        <taxon>Hapsidospora</taxon>
    </lineage>
</organism>
<feature type="domain" description="Cytochrome b561" evidence="10">
    <location>
        <begin position="223"/>
        <end position="342"/>
    </location>
</feature>
<dbReference type="PANTHER" id="PTHR47797:SF4">
    <property type="entry name" value="DOMON DOMAIN-CONTAINING PROTEIN"/>
    <property type="match status" value="1"/>
</dbReference>
<dbReference type="InterPro" id="IPR015920">
    <property type="entry name" value="Cellobiose_DH-like_cyt"/>
</dbReference>
<dbReference type="GO" id="GO:0016020">
    <property type="term" value="C:membrane"/>
    <property type="evidence" value="ECO:0007669"/>
    <property type="project" value="UniProtKB-SubCell"/>
</dbReference>
<evidence type="ECO:0000256" key="4">
    <source>
        <dbReference type="ARBA" id="ARBA00022982"/>
    </source>
</evidence>
<evidence type="ECO:0000256" key="7">
    <source>
        <dbReference type="SAM" id="MobiDB-lite"/>
    </source>
</evidence>
<evidence type="ECO:0000256" key="9">
    <source>
        <dbReference type="SAM" id="SignalP"/>
    </source>
</evidence>
<keyword evidence="5 8" id="KW-1133">Transmembrane helix</keyword>
<name>A0A086T6G8_HAPC1</name>
<comment type="caution">
    <text evidence="11">The sequence shown here is derived from an EMBL/GenBank/DDBJ whole genome shotgun (WGS) entry which is preliminary data.</text>
</comment>
<dbReference type="Gene3D" id="2.60.40.1210">
    <property type="entry name" value="Cellobiose dehydrogenase, cytochrome domain"/>
    <property type="match status" value="1"/>
</dbReference>
<evidence type="ECO:0000256" key="2">
    <source>
        <dbReference type="ARBA" id="ARBA00022448"/>
    </source>
</evidence>
<reference evidence="12" key="1">
    <citation type="journal article" date="2014" name="Genome Announc.">
        <title>Genome sequence and annotation of Acremonium chrysogenum, producer of the beta-lactam antibiotic cephalosporin C.</title>
        <authorList>
            <person name="Terfehr D."/>
            <person name="Dahlmann T.A."/>
            <person name="Specht T."/>
            <person name="Zadra I."/>
            <person name="Kuernsteiner H."/>
            <person name="Kueck U."/>
        </authorList>
    </citation>
    <scope>NUCLEOTIDE SEQUENCE [LARGE SCALE GENOMIC DNA]</scope>
    <source>
        <strain evidence="12">ATCC 11550 / CBS 779.69 / DSM 880 / IAM 14645 / JCM 23072 / IMI 49137</strain>
    </source>
</reference>
<keyword evidence="4" id="KW-0249">Electron transport</keyword>
<dbReference type="AlphaFoldDB" id="A0A086T6G8"/>
<feature type="signal peptide" evidence="9">
    <location>
        <begin position="1"/>
        <end position="22"/>
    </location>
</feature>
<dbReference type="Proteomes" id="UP000029964">
    <property type="component" value="Unassembled WGS sequence"/>
</dbReference>
<sequence length="438" mass="47736">MKLVPSVASGIISALYVTTAAAQLSFTPESSDGINIRWAVPEAAATAESGTVYVRLDAPVNYRWVGLGIGTHMLGAEMFLIYQDGEGNVTLSTRIGRNHVMPEYEKRSYVELLEGSGVVEDDRMVANIRCGDCKSLDLNGRTSWVSAWLSGDSLDSTDPAATITFHEQKTILDVDLTQARIRSDQNPFLDLRPGDIGGTRGDNAVFATDVDGRGTRRDGFLIAHGVIMTVVFIALYPLGALLMPVFNQWFLHSISQLIAYILMWIGLALGTIHAKHGNYFGKQTHTRLGLAVVILLGFQPLFGWLQHRHYTRSQARGPVGHIHIWYGRSLMILGIVNGGLGLQLASNTTGPWVIAYAVVAGVLGLAYIGSIIHSMLRRGKRRGQRRKDLGYSVPGGQDGQRRGTDDILSEEVDGWLMARQGGGHAGYEMAPQKQPVSP</sequence>
<protein>
    <recommendedName>
        <fullName evidence="10">Cytochrome b561 domain-containing protein</fullName>
    </recommendedName>
</protein>
<proteinExistence type="predicted"/>
<dbReference type="Pfam" id="PF16010">
    <property type="entry name" value="CDH-cyt"/>
    <property type="match status" value="1"/>
</dbReference>
<dbReference type="InterPro" id="IPR018825">
    <property type="entry name" value="DUF2427"/>
</dbReference>
<dbReference type="EMBL" id="JPKY01000040">
    <property type="protein sequence ID" value="KFH44950.1"/>
    <property type="molecule type" value="Genomic_DNA"/>
</dbReference>
<dbReference type="CDD" id="cd08760">
    <property type="entry name" value="Cyt_b561_FRRS1_like"/>
    <property type="match status" value="1"/>
</dbReference>
<feature type="transmembrane region" description="Helical" evidence="8">
    <location>
        <begin position="325"/>
        <end position="346"/>
    </location>
</feature>
<evidence type="ECO:0000256" key="5">
    <source>
        <dbReference type="ARBA" id="ARBA00022989"/>
    </source>
</evidence>
<feature type="transmembrane region" description="Helical" evidence="8">
    <location>
        <begin position="286"/>
        <end position="305"/>
    </location>
</feature>
<dbReference type="Pfam" id="PF10348">
    <property type="entry name" value="DUF2427"/>
    <property type="match status" value="1"/>
</dbReference>